<reference evidence="2" key="1">
    <citation type="thesis" date="2020" institute="ProQuest LLC" country="789 East Eisenhower Parkway, Ann Arbor, MI, USA">
        <title>Comparative Genomics and Chromosome Evolution.</title>
        <authorList>
            <person name="Mudd A.B."/>
        </authorList>
    </citation>
    <scope>NUCLEOTIDE SEQUENCE</scope>
    <source>
        <strain evidence="2">HN-11 Male</strain>
        <tissue evidence="2">Kidney and liver</tissue>
    </source>
</reference>
<dbReference type="Proteomes" id="UP000770717">
    <property type="component" value="Unassembled WGS sequence"/>
</dbReference>
<protein>
    <submittedName>
        <fullName evidence="2">Uncharacterized protein</fullName>
    </submittedName>
</protein>
<accession>A0A8J6B7C7</accession>
<organism evidence="2 3">
    <name type="scientific">Eleutherodactylus coqui</name>
    <name type="common">Puerto Rican coqui</name>
    <dbReference type="NCBI Taxonomy" id="57060"/>
    <lineage>
        <taxon>Eukaryota</taxon>
        <taxon>Metazoa</taxon>
        <taxon>Chordata</taxon>
        <taxon>Craniata</taxon>
        <taxon>Vertebrata</taxon>
        <taxon>Euteleostomi</taxon>
        <taxon>Amphibia</taxon>
        <taxon>Batrachia</taxon>
        <taxon>Anura</taxon>
        <taxon>Neobatrachia</taxon>
        <taxon>Hyloidea</taxon>
        <taxon>Eleutherodactylidae</taxon>
        <taxon>Eleutherodactylinae</taxon>
        <taxon>Eleutherodactylus</taxon>
        <taxon>Eleutherodactylus</taxon>
    </lineage>
</organism>
<comment type="caution">
    <text evidence="2">The sequence shown here is derived from an EMBL/GenBank/DDBJ whole genome shotgun (WGS) entry which is preliminary data.</text>
</comment>
<name>A0A8J6B7C7_ELECQ</name>
<feature type="compositionally biased region" description="Basic and acidic residues" evidence="1">
    <location>
        <begin position="14"/>
        <end position="24"/>
    </location>
</feature>
<dbReference type="AlphaFoldDB" id="A0A8J6B7C7"/>
<gene>
    <name evidence="2" type="ORF">GDO78_023329</name>
</gene>
<proteinExistence type="predicted"/>
<evidence type="ECO:0000256" key="1">
    <source>
        <dbReference type="SAM" id="MobiDB-lite"/>
    </source>
</evidence>
<keyword evidence="3" id="KW-1185">Reference proteome</keyword>
<dbReference type="EMBL" id="WNTK01010002">
    <property type="protein sequence ID" value="KAG9462681.1"/>
    <property type="molecule type" value="Genomic_DNA"/>
</dbReference>
<dbReference type="OrthoDB" id="9908489at2759"/>
<evidence type="ECO:0000313" key="2">
    <source>
        <dbReference type="EMBL" id="KAG9462681.1"/>
    </source>
</evidence>
<evidence type="ECO:0000313" key="3">
    <source>
        <dbReference type="Proteomes" id="UP000770717"/>
    </source>
</evidence>
<feature type="region of interest" description="Disordered" evidence="1">
    <location>
        <begin position="1"/>
        <end position="100"/>
    </location>
</feature>
<sequence length="197" mass="22831">MMGDHQPLTSQDGASRRNPQERCPRPLYSQDCPEQDPNVLEDHQSETLINIKMEVKDEEETDMRTDQQYGSNERNPLDRCPRPLYSQDCPEEDPDVPEDHQVENLIGIKVEIKDEVEETDIRAYQQYGLVERNPPERCSRPHYSQHCAGEDSDVLRSHQGEDVPAIKVKVEEEWMMDDHPYMRDVKEEIPVGVTAGM</sequence>